<keyword evidence="3 9" id="KW-0004">4Fe-4S</keyword>
<evidence type="ECO:0000256" key="5">
    <source>
        <dbReference type="ARBA" id="ARBA00022723"/>
    </source>
</evidence>
<evidence type="ECO:0000256" key="1">
    <source>
        <dbReference type="ARBA" id="ARBA00001966"/>
    </source>
</evidence>
<dbReference type="GO" id="GO:0016226">
    <property type="term" value="P:iron-sulfur cluster assembly"/>
    <property type="evidence" value="ECO:0007669"/>
    <property type="project" value="UniProtKB-UniRule"/>
</dbReference>
<feature type="binding site" evidence="9">
    <location>
        <position position="283"/>
    </location>
    <ligand>
        <name>[2Fe-2S] cluster</name>
        <dbReference type="ChEBI" id="CHEBI:190135"/>
    </ligand>
</feature>
<feature type="binding site" evidence="9">
    <location>
        <position position="298"/>
    </location>
    <ligand>
        <name>[2Fe-2S] cluster</name>
        <dbReference type="ChEBI" id="CHEBI:190135"/>
    </ligand>
</feature>
<evidence type="ECO:0000256" key="9">
    <source>
        <dbReference type="HAMAP-Rule" id="MF_03115"/>
    </source>
</evidence>
<comment type="subcellular location">
    <subcellularLocation>
        <location evidence="9">Cytoplasm</location>
    </subcellularLocation>
    <subcellularLocation>
        <location evidence="9">Mitochondrion intermembrane space</location>
    </subcellularLocation>
</comment>
<feature type="short sequence motif" description="Cx2C motif 1" evidence="9">
    <location>
        <begin position="363"/>
        <end position="366"/>
    </location>
</feature>
<dbReference type="GO" id="GO:0051537">
    <property type="term" value="F:2 iron, 2 sulfur cluster binding"/>
    <property type="evidence" value="ECO:0007669"/>
    <property type="project" value="UniProtKB-UniRule"/>
</dbReference>
<comment type="domain">
    <text evidence="9">The twin Cx2C motifs are involved in the recognition by the mitochondrial MIA40-ERV1 disulfide relay system. The formation of 2 disulfide bonds in the Cx2C motifs through dithiol/disulfide exchange reactions effectively traps the protein in the mitochondrial intermembrane space.</text>
</comment>
<evidence type="ECO:0000256" key="2">
    <source>
        <dbReference type="ARBA" id="ARBA00008169"/>
    </source>
</evidence>
<evidence type="ECO:0000313" key="14">
    <source>
        <dbReference type="Proteomes" id="UP000736335"/>
    </source>
</evidence>
<reference evidence="13" key="1">
    <citation type="journal article" date="2020" name="Nat. Commun.">
        <title>Large-scale genome sequencing of mycorrhizal fungi provides insights into the early evolution of symbiotic traits.</title>
        <authorList>
            <person name="Miyauchi S."/>
            <person name="Kiss E."/>
            <person name="Kuo A."/>
            <person name="Drula E."/>
            <person name="Kohler A."/>
            <person name="Sanchez-Garcia M."/>
            <person name="Morin E."/>
            <person name="Andreopoulos B."/>
            <person name="Barry K.W."/>
            <person name="Bonito G."/>
            <person name="Buee M."/>
            <person name="Carver A."/>
            <person name="Chen C."/>
            <person name="Cichocki N."/>
            <person name="Clum A."/>
            <person name="Culley D."/>
            <person name="Crous P.W."/>
            <person name="Fauchery L."/>
            <person name="Girlanda M."/>
            <person name="Hayes R.D."/>
            <person name="Keri Z."/>
            <person name="LaButti K."/>
            <person name="Lipzen A."/>
            <person name="Lombard V."/>
            <person name="Magnuson J."/>
            <person name="Maillard F."/>
            <person name="Murat C."/>
            <person name="Nolan M."/>
            <person name="Ohm R.A."/>
            <person name="Pangilinan J."/>
            <person name="Pereira M.F."/>
            <person name="Perotto S."/>
            <person name="Peter M."/>
            <person name="Pfister S."/>
            <person name="Riley R."/>
            <person name="Sitrit Y."/>
            <person name="Stielow J.B."/>
            <person name="Szollosi G."/>
            <person name="Zifcakova L."/>
            <person name="Stursova M."/>
            <person name="Spatafora J.W."/>
            <person name="Tedersoo L."/>
            <person name="Vaario L.M."/>
            <person name="Yamada A."/>
            <person name="Yan M."/>
            <person name="Wang P."/>
            <person name="Xu J."/>
            <person name="Bruns T."/>
            <person name="Baldrian P."/>
            <person name="Vilgalys R."/>
            <person name="Dunand C."/>
            <person name="Henrissat B."/>
            <person name="Grigoriev I.V."/>
            <person name="Hibbett D."/>
            <person name="Nagy L.G."/>
            <person name="Martin F.M."/>
        </authorList>
    </citation>
    <scope>NUCLEOTIDE SEQUENCE</scope>
    <source>
        <strain evidence="13">UH-Tt-Lm1</strain>
    </source>
</reference>
<feature type="binding site" evidence="9">
    <location>
        <position position="374"/>
    </location>
    <ligand>
        <name>[4Fe-4S] cluster</name>
        <dbReference type="ChEBI" id="CHEBI:49883"/>
    </ligand>
</feature>
<keyword evidence="7 9" id="KW-0411">Iron-sulfur</keyword>
<protein>
    <submittedName>
        <fullName evidence="13">Cytokine-induced anti-apoptosis inhibitor 1, Fe-S biogenesis-domain-containing protein</fullName>
    </submittedName>
</protein>
<evidence type="ECO:0000313" key="13">
    <source>
        <dbReference type="EMBL" id="KAF9783024.1"/>
    </source>
</evidence>
<evidence type="ECO:0000259" key="11">
    <source>
        <dbReference type="Pfam" id="PF05093"/>
    </source>
</evidence>
<feature type="binding site" evidence="9">
    <location>
        <position position="363"/>
    </location>
    <ligand>
        <name>[4Fe-4S] cluster</name>
        <dbReference type="ChEBI" id="CHEBI:49883"/>
    </ligand>
</feature>
<feature type="region of interest" description="Disordered" evidence="10">
    <location>
        <begin position="64"/>
        <end position="89"/>
    </location>
</feature>
<comment type="cofactor">
    <cofactor evidence="1 9">
        <name>[4Fe-4S] cluster</name>
        <dbReference type="ChEBI" id="CHEBI:49883"/>
    </cofactor>
</comment>
<dbReference type="Pfam" id="PF16803">
    <property type="entry name" value="DRE2_N"/>
    <property type="match status" value="1"/>
</dbReference>
<comment type="cofactor">
    <cofactor evidence="9">
        <name>[2Fe-2S] cluster</name>
        <dbReference type="ChEBI" id="CHEBI:190135"/>
    </cofactor>
</comment>
<evidence type="ECO:0000256" key="3">
    <source>
        <dbReference type="ARBA" id="ARBA00022485"/>
    </source>
</evidence>
<evidence type="ECO:0000259" key="12">
    <source>
        <dbReference type="Pfam" id="PF16803"/>
    </source>
</evidence>
<dbReference type="Pfam" id="PF05093">
    <property type="entry name" value="CIAPIN1"/>
    <property type="match status" value="1"/>
</dbReference>
<feature type="binding site" evidence="9">
    <location>
        <position position="301"/>
    </location>
    <ligand>
        <name>[2Fe-2S] cluster</name>
        <dbReference type="ChEBI" id="CHEBI:190135"/>
    </ligand>
</feature>
<comment type="similarity">
    <text evidence="2 9">Belongs to the anamorsin family.</text>
</comment>
<dbReference type="GO" id="GO:0005758">
    <property type="term" value="C:mitochondrial intermembrane space"/>
    <property type="evidence" value="ECO:0007669"/>
    <property type="project" value="UniProtKB-SubCell"/>
</dbReference>
<gene>
    <name evidence="13" type="ORF">BJ322DRAFT_1074019</name>
</gene>
<keyword evidence="9" id="KW-0001">2Fe-2S</keyword>
<evidence type="ECO:0000256" key="4">
    <source>
        <dbReference type="ARBA" id="ARBA00022490"/>
    </source>
</evidence>
<feature type="binding site" evidence="9">
    <location>
        <position position="303"/>
    </location>
    <ligand>
        <name>[2Fe-2S] cluster</name>
        <dbReference type="ChEBI" id="CHEBI:190135"/>
    </ligand>
</feature>
<dbReference type="Proteomes" id="UP000736335">
    <property type="component" value="Unassembled WGS sequence"/>
</dbReference>
<evidence type="ECO:0000256" key="7">
    <source>
        <dbReference type="ARBA" id="ARBA00023014"/>
    </source>
</evidence>
<keyword evidence="6 9" id="KW-0408">Iron</keyword>
<dbReference type="GO" id="GO:0046872">
    <property type="term" value="F:metal ion binding"/>
    <property type="evidence" value="ECO:0007669"/>
    <property type="project" value="UniProtKB-KW"/>
</dbReference>
<feature type="binding site" evidence="9">
    <location>
        <position position="377"/>
    </location>
    <ligand>
        <name>[4Fe-4S] cluster</name>
        <dbReference type="ChEBI" id="CHEBI:49883"/>
    </ligand>
</feature>
<dbReference type="AlphaFoldDB" id="A0A9P6HAR3"/>
<feature type="domain" description="Anamorsin C-terminal" evidence="11">
    <location>
        <begin position="289"/>
        <end position="393"/>
    </location>
</feature>
<comment type="domain">
    <text evidence="9">The N-terminal domain has structural similarity with S-adenosyl-L-methionine-dependent methyltransferases, but does not bind S-adenosyl-L-methionine. It is required for correct assembly of the 2 Fe-S clusters.</text>
</comment>
<keyword evidence="4 9" id="KW-0963">Cytoplasm</keyword>
<comment type="caution">
    <text evidence="13">The sequence shown here is derived from an EMBL/GenBank/DDBJ whole genome shotgun (WGS) entry which is preliminary data.</text>
</comment>
<evidence type="ECO:0000256" key="10">
    <source>
        <dbReference type="SAM" id="MobiDB-lite"/>
    </source>
</evidence>
<feature type="binding site" evidence="9">
    <location>
        <position position="366"/>
    </location>
    <ligand>
        <name>[4Fe-4S] cluster</name>
        <dbReference type="ChEBI" id="CHEBI:49883"/>
    </ligand>
</feature>
<dbReference type="PANTHER" id="PTHR13273:SF14">
    <property type="entry name" value="ANAMORSIN"/>
    <property type="match status" value="1"/>
</dbReference>
<dbReference type="GO" id="GO:0051539">
    <property type="term" value="F:4 iron, 4 sulfur cluster binding"/>
    <property type="evidence" value="ECO:0007669"/>
    <property type="project" value="UniProtKB-KW"/>
</dbReference>
<feature type="compositionally biased region" description="Pro residues" evidence="10">
    <location>
        <begin position="36"/>
        <end position="47"/>
    </location>
</feature>
<organism evidence="13 14">
    <name type="scientific">Thelephora terrestris</name>
    <dbReference type="NCBI Taxonomy" id="56493"/>
    <lineage>
        <taxon>Eukaryota</taxon>
        <taxon>Fungi</taxon>
        <taxon>Dikarya</taxon>
        <taxon>Basidiomycota</taxon>
        <taxon>Agaricomycotina</taxon>
        <taxon>Agaricomycetes</taxon>
        <taxon>Thelephorales</taxon>
        <taxon>Thelephoraceae</taxon>
        <taxon>Thelephora</taxon>
    </lineage>
</organism>
<proteinExistence type="inferred from homology"/>
<dbReference type="InterPro" id="IPR046408">
    <property type="entry name" value="CIAPIN1"/>
</dbReference>
<name>A0A9P6HAR3_9AGAM</name>
<feature type="short sequence motif" description="Cx2C motif 2" evidence="9">
    <location>
        <begin position="374"/>
        <end position="377"/>
    </location>
</feature>
<keyword evidence="14" id="KW-1185">Reference proteome</keyword>
<feature type="region of interest" description="Fe-S binding site B" evidence="9">
    <location>
        <begin position="363"/>
        <end position="377"/>
    </location>
</feature>
<evidence type="ECO:0000256" key="6">
    <source>
        <dbReference type="ARBA" id="ARBA00023004"/>
    </source>
</evidence>
<dbReference type="PANTHER" id="PTHR13273">
    <property type="entry name" value="ANAMORSIN"/>
    <property type="match status" value="1"/>
</dbReference>
<keyword evidence="8 9" id="KW-0496">Mitochondrion</keyword>
<comment type="domain">
    <text evidence="9">The C-terminal domain binds 2 Fe-S clusters but is otherwise mostly in an intrinsically disordered conformation.</text>
</comment>
<dbReference type="InterPro" id="IPR031838">
    <property type="entry name" value="Dre2_N"/>
</dbReference>
<evidence type="ECO:0000256" key="8">
    <source>
        <dbReference type="ARBA" id="ARBA00023128"/>
    </source>
</evidence>
<sequence length="400" mass="42013">MRSRLNGLINCRSVLTARSETAHTAESGDPNIFSVRPPPTSTKPPPCARMSPVAVEIAQDLPMAPGSTEHRKQSNVSSPGLTLVIGSPSTAQDGTYPDLISELENDSAHASGVEKQMVDRILDGATSLTEEKFSSVYITLSASDYGTVGSQLSTLASQILSGLSPLGKLHLLNTPSGSTLPDELALLGFTIITTTPSSSGTTIVAQKPARSYSLKSRKAVSAINRTGAGAISMPLPRRGKVNTHDSGKKATKEALWTLVSPSTPSIDAEALLTPADRERPTVCDPATSSAGPRKKKACKGCTCGLAEIEKAEEADQAELSKRLKVVLLDADGVVEVDAENGIDEERERLKKAAALASKATSSCGNCYLGDAFRCSSCPYKGLPAFNPGEKVEIDLGDDDF</sequence>
<dbReference type="EMBL" id="WIUZ02000011">
    <property type="protein sequence ID" value="KAF9783024.1"/>
    <property type="molecule type" value="Genomic_DNA"/>
</dbReference>
<accession>A0A9P6HAR3</accession>
<dbReference type="HAMAP" id="MF_03115">
    <property type="entry name" value="Anamorsin"/>
    <property type="match status" value="1"/>
</dbReference>
<reference evidence="13" key="2">
    <citation type="submission" date="2020-11" db="EMBL/GenBank/DDBJ databases">
        <authorList>
            <consortium name="DOE Joint Genome Institute"/>
            <person name="Kuo A."/>
            <person name="Miyauchi S."/>
            <person name="Kiss E."/>
            <person name="Drula E."/>
            <person name="Kohler A."/>
            <person name="Sanchez-Garcia M."/>
            <person name="Andreopoulos B."/>
            <person name="Barry K.W."/>
            <person name="Bonito G."/>
            <person name="Buee M."/>
            <person name="Carver A."/>
            <person name="Chen C."/>
            <person name="Cichocki N."/>
            <person name="Clum A."/>
            <person name="Culley D."/>
            <person name="Crous P.W."/>
            <person name="Fauchery L."/>
            <person name="Girlanda M."/>
            <person name="Hayes R."/>
            <person name="Keri Z."/>
            <person name="Labutti K."/>
            <person name="Lipzen A."/>
            <person name="Lombard V."/>
            <person name="Magnuson J."/>
            <person name="Maillard F."/>
            <person name="Morin E."/>
            <person name="Murat C."/>
            <person name="Nolan M."/>
            <person name="Ohm R."/>
            <person name="Pangilinan J."/>
            <person name="Pereira M."/>
            <person name="Perotto S."/>
            <person name="Peter M."/>
            <person name="Riley R."/>
            <person name="Sitrit Y."/>
            <person name="Stielow B."/>
            <person name="Szollosi G."/>
            <person name="Zifcakova L."/>
            <person name="Stursova M."/>
            <person name="Spatafora J.W."/>
            <person name="Tedersoo L."/>
            <person name="Vaario L.-M."/>
            <person name="Yamada A."/>
            <person name="Yan M."/>
            <person name="Wang P."/>
            <person name="Xu J."/>
            <person name="Bruns T."/>
            <person name="Baldrian P."/>
            <person name="Vilgalys R."/>
            <person name="Henrissat B."/>
            <person name="Grigoriev I.V."/>
            <person name="Hibbett D."/>
            <person name="Nagy L.G."/>
            <person name="Martin F.M."/>
        </authorList>
    </citation>
    <scope>NUCLEOTIDE SEQUENCE</scope>
    <source>
        <strain evidence="13">UH-Tt-Lm1</strain>
    </source>
</reference>
<feature type="region of interest" description="Disordered" evidence="10">
    <location>
        <begin position="21"/>
        <end position="47"/>
    </location>
</feature>
<comment type="caution">
    <text evidence="9">Lacks conserved residue(s) required for the propagation of feature annotation.</text>
</comment>
<dbReference type="GO" id="GO:0009055">
    <property type="term" value="F:electron transfer activity"/>
    <property type="evidence" value="ECO:0007669"/>
    <property type="project" value="UniProtKB-UniRule"/>
</dbReference>
<dbReference type="OrthoDB" id="311633at2759"/>
<keyword evidence="5 9" id="KW-0479">Metal-binding</keyword>
<dbReference type="InterPro" id="IPR007785">
    <property type="entry name" value="Anamorsin"/>
</dbReference>
<feature type="domain" description="Fe-S cluster assembly protein Dre2 N-terminal" evidence="12">
    <location>
        <begin position="82"/>
        <end position="193"/>
    </location>
</feature>